<dbReference type="Proteomes" id="UP000027987">
    <property type="component" value="Chromosome"/>
</dbReference>
<dbReference type="PATRIC" id="fig|1217721.7.peg.431"/>
<dbReference type="EMBL" id="CP008884">
    <property type="protein sequence ID" value="AIF46117.1"/>
    <property type="molecule type" value="Genomic_DNA"/>
</dbReference>
<name>A0A075JXD1_9GAMM</name>
<sequence length="180" mass="19835">MAWVNAQPGPGYIKASIMANSADKSVPVEQIRFVIHASHGDMAVPIEADGRLTVPINGDLITNNPVVEFTQHVKLSVSIVSSAPAQQSFDYGLLLTMADNYFDVVSRQDFLPSEFKYLRVKGLAIEPMSGEALDVVSTCGLRIKRDGTNYILPYDKDTDRGCHIALSRMPKSLTLSFKRF</sequence>
<dbReference type="STRING" id="1217721.HY57_02035"/>
<keyword evidence="2" id="KW-1185">Reference proteome</keyword>
<accession>A0A075JXD1</accession>
<dbReference type="HOGENOM" id="CLU_1493968_0_0_6"/>
<dbReference type="KEGG" id="dja:HY57_02035"/>
<reference evidence="1 2" key="1">
    <citation type="submission" date="2014-07" db="EMBL/GenBank/DDBJ databases">
        <title>Complete Genome Sequence of Dyella japonica Strain A8 Isolated from Malaysian Tropical Soil.</title>
        <authorList>
            <person name="Hui R.K.H."/>
            <person name="Chen J.-W."/>
            <person name="Chan K.-G."/>
            <person name="Leung F.C.C."/>
        </authorList>
    </citation>
    <scope>NUCLEOTIDE SEQUENCE [LARGE SCALE GENOMIC DNA]</scope>
    <source>
        <strain evidence="1 2">A8</strain>
    </source>
</reference>
<evidence type="ECO:0000313" key="1">
    <source>
        <dbReference type="EMBL" id="AIF46117.1"/>
    </source>
</evidence>
<evidence type="ECO:0000313" key="2">
    <source>
        <dbReference type="Proteomes" id="UP000027987"/>
    </source>
</evidence>
<gene>
    <name evidence="1" type="ORF">HY57_02035</name>
</gene>
<proteinExistence type="predicted"/>
<dbReference type="AlphaFoldDB" id="A0A075JXD1"/>
<organism evidence="1 2">
    <name type="scientific">Dyella japonica A8</name>
    <dbReference type="NCBI Taxonomy" id="1217721"/>
    <lineage>
        <taxon>Bacteria</taxon>
        <taxon>Pseudomonadati</taxon>
        <taxon>Pseudomonadota</taxon>
        <taxon>Gammaproteobacteria</taxon>
        <taxon>Lysobacterales</taxon>
        <taxon>Rhodanobacteraceae</taxon>
        <taxon>Dyella</taxon>
    </lineage>
</organism>
<protein>
    <submittedName>
        <fullName evidence="1">Uncharacterized protein</fullName>
    </submittedName>
</protein>